<organism evidence="1 2">
    <name type="scientific">Dactylosporangium sucinum</name>
    <dbReference type="NCBI Taxonomy" id="1424081"/>
    <lineage>
        <taxon>Bacteria</taxon>
        <taxon>Bacillati</taxon>
        <taxon>Actinomycetota</taxon>
        <taxon>Actinomycetes</taxon>
        <taxon>Micromonosporales</taxon>
        <taxon>Micromonosporaceae</taxon>
        <taxon>Dactylosporangium</taxon>
    </lineage>
</organism>
<protein>
    <submittedName>
        <fullName evidence="1">Uncharacterized protein</fullName>
    </submittedName>
</protein>
<dbReference type="Proteomes" id="UP000642070">
    <property type="component" value="Unassembled WGS sequence"/>
</dbReference>
<keyword evidence="2" id="KW-1185">Reference proteome</keyword>
<sequence>MRESTGRNDREHDEGAVVSLLEILADLDCADEESAPLPDGALAEARAAAARLFAEADADEQRGAGPAAVSMMFNEIEGWLASSAQELATVRGTVAAPTLDRNEPGLAAYGYEPDVEIDADIDVDARTAVITVVVEPIGDVRSPLTLAVRNAAGVVRRGTVNAYGVVVIGKVPISEHSPNDLSFEWAPPHRDT</sequence>
<evidence type="ECO:0000313" key="2">
    <source>
        <dbReference type="Proteomes" id="UP000642070"/>
    </source>
</evidence>
<accession>A0A917UBA1</accession>
<comment type="caution">
    <text evidence="1">The sequence shown here is derived from an EMBL/GenBank/DDBJ whole genome shotgun (WGS) entry which is preliminary data.</text>
</comment>
<reference evidence="1" key="2">
    <citation type="submission" date="2020-09" db="EMBL/GenBank/DDBJ databases">
        <authorList>
            <person name="Sun Q."/>
            <person name="Ohkuma M."/>
        </authorList>
    </citation>
    <scope>NUCLEOTIDE SEQUENCE</scope>
    <source>
        <strain evidence="1">JCM 19831</strain>
    </source>
</reference>
<proteinExistence type="predicted"/>
<reference evidence="1" key="1">
    <citation type="journal article" date="2014" name="Int. J. Syst. Evol. Microbiol.">
        <title>Complete genome sequence of Corynebacterium casei LMG S-19264T (=DSM 44701T), isolated from a smear-ripened cheese.</title>
        <authorList>
            <consortium name="US DOE Joint Genome Institute (JGI-PGF)"/>
            <person name="Walter F."/>
            <person name="Albersmeier A."/>
            <person name="Kalinowski J."/>
            <person name="Ruckert C."/>
        </authorList>
    </citation>
    <scope>NUCLEOTIDE SEQUENCE</scope>
    <source>
        <strain evidence="1">JCM 19831</strain>
    </source>
</reference>
<dbReference type="EMBL" id="BMPI01000074">
    <property type="protein sequence ID" value="GGM76876.1"/>
    <property type="molecule type" value="Genomic_DNA"/>
</dbReference>
<name>A0A917UBA1_9ACTN</name>
<gene>
    <name evidence="1" type="ORF">GCM10007977_092970</name>
</gene>
<dbReference type="AlphaFoldDB" id="A0A917UBA1"/>
<evidence type="ECO:0000313" key="1">
    <source>
        <dbReference type="EMBL" id="GGM76876.1"/>
    </source>
</evidence>